<dbReference type="PANTHER" id="PTHR31793">
    <property type="entry name" value="4-HYDROXYBENZOYL-COA THIOESTERASE FAMILY MEMBER"/>
    <property type="match status" value="1"/>
</dbReference>
<keyword evidence="2" id="KW-1185">Reference proteome</keyword>
<dbReference type="RefSeq" id="WP_230550056.1">
    <property type="nucleotide sequence ID" value="NZ_JAJISD010000002.1"/>
</dbReference>
<dbReference type="EMBL" id="JAJISD010000002">
    <property type="protein sequence ID" value="MCC8428851.1"/>
    <property type="molecule type" value="Genomic_DNA"/>
</dbReference>
<comment type="caution">
    <text evidence="1">The sequence shown here is derived from an EMBL/GenBank/DDBJ whole genome shotgun (WGS) entry which is preliminary data.</text>
</comment>
<dbReference type="CDD" id="cd00586">
    <property type="entry name" value="4HBT"/>
    <property type="match status" value="1"/>
</dbReference>
<organism evidence="1 2">
    <name type="scientific">Reyranella aquatilis</name>
    <dbReference type="NCBI Taxonomy" id="2035356"/>
    <lineage>
        <taxon>Bacteria</taxon>
        <taxon>Pseudomonadati</taxon>
        <taxon>Pseudomonadota</taxon>
        <taxon>Alphaproteobacteria</taxon>
        <taxon>Hyphomicrobiales</taxon>
        <taxon>Reyranellaceae</taxon>
        <taxon>Reyranella</taxon>
    </lineage>
</organism>
<dbReference type="Proteomes" id="UP001198862">
    <property type="component" value="Unassembled WGS sequence"/>
</dbReference>
<evidence type="ECO:0000313" key="2">
    <source>
        <dbReference type="Proteomes" id="UP001198862"/>
    </source>
</evidence>
<dbReference type="PANTHER" id="PTHR31793:SF2">
    <property type="entry name" value="BLR1345 PROTEIN"/>
    <property type="match status" value="1"/>
</dbReference>
<accession>A0ABS8KTB0</accession>
<reference evidence="1 2" key="1">
    <citation type="submission" date="2021-11" db="EMBL/GenBank/DDBJ databases">
        <authorList>
            <person name="Lee D.-H."/>
            <person name="Kim S.-B."/>
        </authorList>
    </citation>
    <scope>NUCLEOTIDE SEQUENCE [LARGE SCALE GENOMIC DNA]</scope>
    <source>
        <strain evidence="1 2">KCTC 52223</strain>
    </source>
</reference>
<dbReference type="InterPro" id="IPR050563">
    <property type="entry name" value="4-hydroxybenzoyl-CoA_TE"/>
</dbReference>
<sequence>MSSPALIPTFSTAVNTWQCDENNHLNVQFYTEFAHEASASLLAHLGFGPRAQRSAGSISRPVDDHVRYLREFRVVEPVEVHSAPVEVGERDLVAYHEVRNPAKGEVAATIRRRIECDRPWPAAFRARAQAACVPFPESARPRSVGKLALPDLTLAEAPAIGLVEVGRTQITPDECDERGDFLPRHHFGRYSDGAPVLWNHMGFDRAAMQERQEGSVVVEMLNRYRRPLKAGDLAVVMSGLASFTDKTVVFTHFLFEAESGTLAACAEAVGMKFDQKIRKIMTFPAEDRARMEARRLRL</sequence>
<proteinExistence type="predicted"/>
<gene>
    <name evidence="1" type="ORF">LJ725_07745</name>
</gene>
<evidence type="ECO:0000313" key="1">
    <source>
        <dbReference type="EMBL" id="MCC8428851.1"/>
    </source>
</evidence>
<dbReference type="Pfam" id="PF13279">
    <property type="entry name" value="4HBT_2"/>
    <property type="match status" value="2"/>
</dbReference>
<dbReference type="InterPro" id="IPR029069">
    <property type="entry name" value="HotDog_dom_sf"/>
</dbReference>
<protein>
    <submittedName>
        <fullName evidence="1">Acyl-ACP thioesterase</fullName>
    </submittedName>
</protein>
<name>A0ABS8KTB0_9HYPH</name>
<dbReference type="SUPFAM" id="SSF54637">
    <property type="entry name" value="Thioesterase/thiol ester dehydrase-isomerase"/>
    <property type="match status" value="2"/>
</dbReference>
<dbReference type="Gene3D" id="3.10.129.10">
    <property type="entry name" value="Hotdog Thioesterase"/>
    <property type="match status" value="2"/>
</dbReference>